<proteinExistence type="predicted"/>
<evidence type="ECO:0000313" key="1">
    <source>
        <dbReference type="EMBL" id="KKL05374.1"/>
    </source>
</evidence>
<dbReference type="AlphaFoldDB" id="A0A0F9A720"/>
<comment type="caution">
    <text evidence="1">The sequence shown here is derived from an EMBL/GenBank/DDBJ whole genome shotgun (WGS) entry which is preliminary data.</text>
</comment>
<name>A0A0F9A720_9ZZZZ</name>
<dbReference type="EMBL" id="LAZR01044144">
    <property type="protein sequence ID" value="KKL05374.1"/>
    <property type="molecule type" value="Genomic_DNA"/>
</dbReference>
<organism evidence="1">
    <name type="scientific">marine sediment metagenome</name>
    <dbReference type="NCBI Taxonomy" id="412755"/>
    <lineage>
        <taxon>unclassified sequences</taxon>
        <taxon>metagenomes</taxon>
        <taxon>ecological metagenomes</taxon>
    </lineage>
</organism>
<protein>
    <submittedName>
        <fullName evidence="1">Uncharacterized protein</fullName>
    </submittedName>
</protein>
<accession>A0A0F9A720</accession>
<sequence length="63" mass="7161">MTEIAQDGRVELVNSYHIAMTAIQGLNHVPTRYERMLWAANKYAREHDVKSVQAYKALSEALA</sequence>
<gene>
    <name evidence="1" type="ORF">LCGC14_2606690</name>
</gene>
<reference evidence="1" key="1">
    <citation type="journal article" date="2015" name="Nature">
        <title>Complex archaea that bridge the gap between prokaryotes and eukaryotes.</title>
        <authorList>
            <person name="Spang A."/>
            <person name="Saw J.H."/>
            <person name="Jorgensen S.L."/>
            <person name="Zaremba-Niedzwiedzka K."/>
            <person name="Martijn J."/>
            <person name="Lind A.E."/>
            <person name="van Eijk R."/>
            <person name="Schleper C."/>
            <person name="Guy L."/>
            <person name="Ettema T.J."/>
        </authorList>
    </citation>
    <scope>NUCLEOTIDE SEQUENCE</scope>
</reference>